<dbReference type="InterPro" id="IPR009045">
    <property type="entry name" value="Zn_M74/Hedgehog-like"/>
</dbReference>
<dbReference type="EMBL" id="JBBMFA010000105">
    <property type="protein sequence ID" value="MEQ2521291.1"/>
    <property type="molecule type" value="Genomic_DNA"/>
</dbReference>
<feature type="region of interest" description="Disordered" evidence="1">
    <location>
        <begin position="1"/>
        <end position="61"/>
    </location>
</feature>
<dbReference type="CDD" id="cd14852">
    <property type="entry name" value="LD-carboxypeptidase"/>
    <property type="match status" value="1"/>
</dbReference>
<keyword evidence="4" id="KW-0645">Protease</keyword>
<dbReference type="RefSeq" id="WP_349216802.1">
    <property type="nucleotide sequence ID" value="NZ_JBBMFA010000105.1"/>
</dbReference>
<dbReference type="PANTHER" id="PTHR34385:SF1">
    <property type="entry name" value="PEPTIDOGLYCAN L-ALANYL-D-GLUTAMATE ENDOPEPTIDASE CWLK"/>
    <property type="match status" value="1"/>
</dbReference>
<evidence type="ECO:0000313" key="5">
    <source>
        <dbReference type="Proteomes" id="UP001477672"/>
    </source>
</evidence>
<evidence type="ECO:0000259" key="3">
    <source>
        <dbReference type="Pfam" id="PF02557"/>
    </source>
</evidence>
<keyword evidence="4" id="KW-0121">Carboxypeptidase</keyword>
<protein>
    <submittedName>
        <fullName evidence="4">D-alanyl-D-alanine carboxypeptidase family protein</fullName>
    </submittedName>
</protein>
<dbReference type="InterPro" id="IPR052179">
    <property type="entry name" value="DD-CPase-like"/>
</dbReference>
<sequence>MTRKAASPRQVRQEHLARREQELSRRRRKAQTMPRYQDEKRRERKERSANEEKNMEKRVQLAPEKTDEAWQVRQEYVAPAATREPVRRAERRKKKGLALWSGLMLLVVLGAAGVLIFMATQQRIREEERAESLSALAEQAVSAVVEEPEVLGPSDPDLWSLLLANTTNPLPEGYAPELASVGYDFRGIEQFVDERIQKPLLDMLAAAEADGVHLQVRSAYRSHESQTILFESMKQDYIAQGYTEEEAYAATKKWRNVPGTSEHETGLAADIVAVGYGGSLDSSLEQTPEAQWLYENAADYGFILRYPKDKTEITGTSFEPWHYRYVGVEDAQKIMDAGVCLEEYLGKVE</sequence>
<gene>
    <name evidence="4" type="ORF">WMO24_12740</name>
</gene>
<name>A0ABV1GHG0_9FIRM</name>
<keyword evidence="4" id="KW-0378">Hydrolase</keyword>
<keyword evidence="2" id="KW-1133">Transmembrane helix</keyword>
<organism evidence="4 5">
    <name type="scientific">Ruthenibacterium intestinale</name>
    <dbReference type="NCBI Taxonomy" id="3133163"/>
    <lineage>
        <taxon>Bacteria</taxon>
        <taxon>Bacillati</taxon>
        <taxon>Bacillota</taxon>
        <taxon>Clostridia</taxon>
        <taxon>Eubacteriales</taxon>
        <taxon>Oscillospiraceae</taxon>
        <taxon>Ruthenibacterium</taxon>
    </lineage>
</organism>
<feature type="compositionally biased region" description="Basic and acidic residues" evidence="1">
    <location>
        <begin position="36"/>
        <end position="61"/>
    </location>
</feature>
<dbReference type="Pfam" id="PF02557">
    <property type="entry name" value="VanY"/>
    <property type="match status" value="1"/>
</dbReference>
<dbReference type="InterPro" id="IPR058193">
    <property type="entry name" value="VanY/YodJ_core_dom"/>
</dbReference>
<dbReference type="Gene3D" id="3.30.1380.10">
    <property type="match status" value="1"/>
</dbReference>
<dbReference type="SUPFAM" id="SSF55166">
    <property type="entry name" value="Hedgehog/DD-peptidase"/>
    <property type="match status" value="1"/>
</dbReference>
<reference evidence="4 5" key="1">
    <citation type="submission" date="2024-03" db="EMBL/GenBank/DDBJ databases">
        <title>Human intestinal bacterial collection.</title>
        <authorList>
            <person name="Pauvert C."/>
            <person name="Hitch T.C.A."/>
            <person name="Clavel T."/>
        </authorList>
    </citation>
    <scope>NUCLEOTIDE SEQUENCE [LARGE SCALE GENOMIC DNA]</scope>
    <source>
        <strain evidence="4 5">CLA-JM-H11</strain>
    </source>
</reference>
<feature type="compositionally biased region" description="Basic and acidic residues" evidence="1">
    <location>
        <begin position="11"/>
        <end position="24"/>
    </location>
</feature>
<feature type="transmembrane region" description="Helical" evidence="2">
    <location>
        <begin position="97"/>
        <end position="119"/>
    </location>
</feature>
<evidence type="ECO:0000313" key="4">
    <source>
        <dbReference type="EMBL" id="MEQ2521291.1"/>
    </source>
</evidence>
<dbReference type="Proteomes" id="UP001477672">
    <property type="component" value="Unassembled WGS sequence"/>
</dbReference>
<dbReference type="GO" id="GO:0004180">
    <property type="term" value="F:carboxypeptidase activity"/>
    <property type="evidence" value="ECO:0007669"/>
    <property type="project" value="UniProtKB-KW"/>
</dbReference>
<evidence type="ECO:0000256" key="2">
    <source>
        <dbReference type="SAM" id="Phobius"/>
    </source>
</evidence>
<evidence type="ECO:0000256" key="1">
    <source>
        <dbReference type="SAM" id="MobiDB-lite"/>
    </source>
</evidence>
<keyword evidence="2" id="KW-0472">Membrane</keyword>
<comment type="caution">
    <text evidence="4">The sequence shown here is derived from an EMBL/GenBank/DDBJ whole genome shotgun (WGS) entry which is preliminary data.</text>
</comment>
<proteinExistence type="predicted"/>
<keyword evidence="5" id="KW-1185">Reference proteome</keyword>
<accession>A0ABV1GHG0</accession>
<dbReference type="InterPro" id="IPR003709">
    <property type="entry name" value="VanY-like_core_dom"/>
</dbReference>
<feature type="domain" description="D-alanyl-D-alanine carboxypeptidase-like core" evidence="3">
    <location>
        <begin position="192"/>
        <end position="327"/>
    </location>
</feature>
<dbReference type="PANTHER" id="PTHR34385">
    <property type="entry name" value="D-ALANYL-D-ALANINE CARBOXYPEPTIDASE"/>
    <property type="match status" value="1"/>
</dbReference>
<keyword evidence="2" id="KW-0812">Transmembrane</keyword>